<dbReference type="EMBL" id="JACHDZ010000002">
    <property type="protein sequence ID" value="MBB5343727.1"/>
    <property type="molecule type" value="Genomic_DNA"/>
</dbReference>
<dbReference type="Proteomes" id="UP000569092">
    <property type="component" value="Unassembled WGS sequence"/>
</dbReference>
<evidence type="ECO:0000313" key="2">
    <source>
        <dbReference type="Proteomes" id="UP000569092"/>
    </source>
</evidence>
<organism evidence="1 2">
    <name type="scientific">Tunturiibacter lichenicola</name>
    <dbReference type="NCBI Taxonomy" id="2051959"/>
    <lineage>
        <taxon>Bacteria</taxon>
        <taxon>Pseudomonadati</taxon>
        <taxon>Acidobacteriota</taxon>
        <taxon>Terriglobia</taxon>
        <taxon>Terriglobales</taxon>
        <taxon>Acidobacteriaceae</taxon>
        <taxon>Tunturiibacter</taxon>
    </lineage>
</organism>
<evidence type="ECO:0000313" key="1">
    <source>
        <dbReference type="EMBL" id="MBB5343727.1"/>
    </source>
</evidence>
<accession>A0A7W8N2T2</accession>
<proteinExistence type="predicted"/>
<gene>
    <name evidence="1" type="ORF">HDF10_001702</name>
</gene>
<comment type="caution">
    <text evidence="1">The sequence shown here is derived from an EMBL/GenBank/DDBJ whole genome shotgun (WGS) entry which is preliminary data.</text>
</comment>
<sequence length="290" mass="31489">MTAIEPFLNRLIDYAGLFPPAGLDMLTSTRNYASYRSGKYARALGRLIVPVARLTEFSAALMEVGCDEQLTPWLLGALSTGDAQQDARLISGLDKRVAVVDALECKAVNLAEVHELLSAAPPKTTLYVEFPLKSCRQMIPALKEGNARAKIRTGGVTADAIPSVEQVAEFLAACAEAKVPFKATAGLHHPLRSVQQLTYEPGSASALMNGFINVFVAAIIAYYGATEEKVLAVLNEHDSTAFRWSMHALAWRDQELSAEQIREARENFAIGFGSCSFTEPIADLLDLGWL</sequence>
<reference evidence="1 2" key="1">
    <citation type="submission" date="2020-08" db="EMBL/GenBank/DDBJ databases">
        <title>Genomic Encyclopedia of Type Strains, Phase IV (KMG-V): Genome sequencing to study the core and pangenomes of soil and plant-associated prokaryotes.</title>
        <authorList>
            <person name="Whitman W."/>
        </authorList>
    </citation>
    <scope>NUCLEOTIDE SEQUENCE [LARGE SCALE GENOMIC DNA]</scope>
    <source>
        <strain evidence="1 2">M8US30</strain>
    </source>
</reference>
<evidence type="ECO:0008006" key="3">
    <source>
        <dbReference type="Google" id="ProtNLM"/>
    </source>
</evidence>
<name>A0A7W8N2T2_9BACT</name>
<protein>
    <recommendedName>
        <fullName evidence="3">Transaldolase</fullName>
    </recommendedName>
</protein>
<dbReference type="AlphaFoldDB" id="A0A7W8N2T2"/>